<evidence type="ECO:0000256" key="1">
    <source>
        <dbReference type="SAM" id="MobiDB-lite"/>
    </source>
</evidence>
<comment type="caution">
    <text evidence="2">The sequence shown here is derived from an EMBL/GenBank/DDBJ whole genome shotgun (WGS) entry which is preliminary data.</text>
</comment>
<protein>
    <submittedName>
        <fullName evidence="2">Uncharacterized protein</fullName>
    </submittedName>
</protein>
<name>A0A9Q3KLD1_9BASI</name>
<organism evidence="2 3">
    <name type="scientific">Austropuccinia psidii MF-1</name>
    <dbReference type="NCBI Taxonomy" id="1389203"/>
    <lineage>
        <taxon>Eukaryota</taxon>
        <taxon>Fungi</taxon>
        <taxon>Dikarya</taxon>
        <taxon>Basidiomycota</taxon>
        <taxon>Pucciniomycotina</taxon>
        <taxon>Pucciniomycetes</taxon>
        <taxon>Pucciniales</taxon>
        <taxon>Sphaerophragmiaceae</taxon>
        <taxon>Austropuccinia</taxon>
    </lineage>
</organism>
<feature type="compositionally biased region" description="Polar residues" evidence="1">
    <location>
        <begin position="18"/>
        <end position="30"/>
    </location>
</feature>
<dbReference type="OrthoDB" id="5552562at2759"/>
<gene>
    <name evidence="2" type="ORF">O181_122839</name>
</gene>
<dbReference type="AlphaFoldDB" id="A0A9Q3KLD1"/>
<dbReference type="Proteomes" id="UP000765509">
    <property type="component" value="Unassembled WGS sequence"/>
</dbReference>
<keyword evidence="3" id="KW-1185">Reference proteome</keyword>
<feature type="region of interest" description="Disordered" evidence="1">
    <location>
        <begin position="1"/>
        <end position="30"/>
    </location>
</feature>
<dbReference type="EMBL" id="AVOT02114313">
    <property type="protein sequence ID" value="MBW0583124.1"/>
    <property type="molecule type" value="Genomic_DNA"/>
</dbReference>
<feature type="compositionally biased region" description="Low complexity" evidence="1">
    <location>
        <begin position="1"/>
        <end position="17"/>
    </location>
</feature>
<proteinExistence type="predicted"/>
<accession>A0A9Q3KLD1</accession>
<evidence type="ECO:0000313" key="2">
    <source>
        <dbReference type="EMBL" id="MBW0583124.1"/>
    </source>
</evidence>
<sequence length="122" mass="13534">MANLQAASSSEASRSPAFKTSSRNSPECFNGTQPFKVRSFIDSCPLIVHNDPENLSQDRKKVFMPLHFSLAGLQNGLSLTLPISPVKIQITVSIHGNYLNLNTSPYFGTQMNSENLKHNWIL</sequence>
<reference evidence="2" key="1">
    <citation type="submission" date="2021-03" db="EMBL/GenBank/DDBJ databases">
        <title>Draft genome sequence of rust myrtle Austropuccinia psidii MF-1, a brazilian biotype.</title>
        <authorList>
            <person name="Quecine M.C."/>
            <person name="Pachon D.M.R."/>
            <person name="Bonatelli M.L."/>
            <person name="Correr F.H."/>
            <person name="Franceschini L.M."/>
            <person name="Leite T.F."/>
            <person name="Margarido G.R.A."/>
            <person name="Almeida C.A."/>
            <person name="Ferrarezi J.A."/>
            <person name="Labate C.A."/>
        </authorList>
    </citation>
    <scope>NUCLEOTIDE SEQUENCE</scope>
    <source>
        <strain evidence="2">MF-1</strain>
    </source>
</reference>
<evidence type="ECO:0000313" key="3">
    <source>
        <dbReference type="Proteomes" id="UP000765509"/>
    </source>
</evidence>